<evidence type="ECO:0000256" key="9">
    <source>
        <dbReference type="ARBA" id="ARBA00023098"/>
    </source>
</evidence>
<comment type="subcellular location">
    <subcellularLocation>
        <location evidence="1">Cell membrane</location>
        <topology evidence="1">Multi-pass membrane protein</topology>
    </subcellularLocation>
</comment>
<evidence type="ECO:0000256" key="4">
    <source>
        <dbReference type="ARBA" id="ARBA00021546"/>
    </source>
</evidence>
<keyword evidence="8 14" id="KW-1133">Transmembrane helix</keyword>
<dbReference type="RefSeq" id="WP_177158824.1">
    <property type="nucleotide sequence ID" value="NZ_JABCJE010000013.1"/>
</dbReference>
<dbReference type="InterPro" id="IPR024320">
    <property type="entry name" value="LPG_synthase_C"/>
</dbReference>
<keyword evidence="11" id="KW-0046">Antibiotic resistance</keyword>
<keyword evidence="6" id="KW-0808">Transferase</keyword>
<feature type="transmembrane region" description="Helical" evidence="14">
    <location>
        <begin position="466"/>
        <end position="485"/>
    </location>
</feature>
<dbReference type="SUPFAM" id="SSF55729">
    <property type="entry name" value="Acyl-CoA N-acyltransferases (Nat)"/>
    <property type="match status" value="1"/>
</dbReference>
<evidence type="ECO:0000313" key="16">
    <source>
        <dbReference type="EMBL" id="NVO25276.1"/>
    </source>
</evidence>
<dbReference type="NCBIfam" id="NF033480">
    <property type="entry name" value="bifunc_MprF"/>
    <property type="match status" value="1"/>
</dbReference>
<proteinExistence type="inferred from homology"/>
<feature type="transmembrane region" description="Helical" evidence="14">
    <location>
        <begin position="334"/>
        <end position="360"/>
    </location>
</feature>
<keyword evidence="5" id="KW-1003">Cell membrane</keyword>
<feature type="transmembrane region" description="Helical" evidence="14">
    <location>
        <begin position="18"/>
        <end position="38"/>
    </location>
</feature>
<sequence>MTEDTRTDLSLIQRIKPLLPWIITAGLFAAGAFALHHLLASVDLKQVATLARSTPLQVLLLAVLTTFGSYVTLVGYDWSALRYIDKDLPAPVIALGSFLGYAMGNTIGAGPITGGAVRYRVYSALGLSAQDIAAIAAFASVAFGFGATIIGFGALAFHPLALGHLLPFGGGTIRAVSLTVVIGSLALLFYLSAKGAQISLRGMHLKAPEPRLLAAQFLFTALDLLLAALTLYLLLPPSDLHFATFLAVYAAAIMAGVISHVPGGVGVLETVVIAALPASVPVAEAAAGLLLYRVIYYLLPFGVALILMALTEARMASDRIKGPLLTSLAPLNRSIGALVPVAMAAMMLASGAVLMMSALVPPTSELAEQLELWTPLAVIEGGALLSSIFGAAMLVIAHGLLRRVAGAWWLAMLALAGGIGASLANGLDIERAVFLGIALLILWPMKREFFRATRLTRDVFSGRWSLMMLAIMTAVLAVFFFAHKATPYAHDLWWQFAVDQNAPRALRAALVGMVALSLALMVFALRPGRMTHALPTAAELEQARAIVMSQSHPDANIALTGDKCLMLSETGRSALMYRIQGRSWIALHEPFGDPSEIEQLAWDFHDAAYAANARPVFYSVGVDLIPLWLEMGLALVKMGEEAVVPLRDFSLDGPARKRLRTNNNRAQRDGLRFEVLQPPFAEDLMPTLREISDAWLKTKSGGEKGFSVGAFDEGVLSRAPIAIVRHEERIVAFASLWQTDLKHAATIDLMRHVDNAPSGMMEFLFTELLLHYAREGYAEFSLGNAPLAGLEARRGASLSTRLGALVYRHGRQFYNFEGLRAFKDKFDPDWRPVYVAIPPRANILVVATDVVSLIGKSAPRDTKTSMTATVTSS</sequence>
<feature type="transmembrane region" description="Helical" evidence="14">
    <location>
        <begin position="172"/>
        <end position="191"/>
    </location>
</feature>
<evidence type="ECO:0000256" key="3">
    <source>
        <dbReference type="ARBA" id="ARBA00012014"/>
    </source>
</evidence>
<feature type="transmembrane region" description="Helical" evidence="14">
    <location>
        <begin position="58"/>
        <end position="76"/>
    </location>
</feature>
<dbReference type="GO" id="GO:0050071">
    <property type="term" value="F:phosphatidylglycerol lysyltransferase activity"/>
    <property type="evidence" value="ECO:0007669"/>
    <property type="project" value="UniProtKB-EC"/>
</dbReference>
<dbReference type="Pfam" id="PF03706">
    <property type="entry name" value="LPG_synthase_TM"/>
    <property type="match status" value="1"/>
</dbReference>
<accession>A0A850Q803</accession>
<feature type="transmembrane region" description="Helical" evidence="14">
    <location>
        <begin position="294"/>
        <end position="313"/>
    </location>
</feature>
<evidence type="ECO:0000256" key="1">
    <source>
        <dbReference type="ARBA" id="ARBA00004651"/>
    </source>
</evidence>
<dbReference type="PANTHER" id="PTHR34697">
    <property type="entry name" value="PHOSPHATIDYLGLYCEROL LYSYLTRANSFERASE"/>
    <property type="match status" value="1"/>
</dbReference>
<feature type="transmembrane region" description="Helical" evidence="14">
    <location>
        <begin position="88"/>
        <end position="112"/>
    </location>
</feature>
<protein>
    <recommendedName>
        <fullName evidence="4">Phosphatidylglycerol lysyltransferase</fullName>
        <ecNumber evidence="3">2.3.2.3</ecNumber>
    </recommendedName>
    <alternativeName>
        <fullName evidence="12">Lysylphosphatidylglycerol synthase</fullName>
    </alternativeName>
</protein>
<dbReference type="EMBL" id="JABCJE010000013">
    <property type="protein sequence ID" value="NVO25276.1"/>
    <property type="molecule type" value="Genomic_DNA"/>
</dbReference>
<evidence type="ECO:0000256" key="7">
    <source>
        <dbReference type="ARBA" id="ARBA00022692"/>
    </source>
</evidence>
<feature type="transmembrane region" description="Helical" evidence="14">
    <location>
        <begin position="404"/>
        <end position="423"/>
    </location>
</feature>
<dbReference type="InterPro" id="IPR051211">
    <property type="entry name" value="PG_lysyltransferase"/>
</dbReference>
<feature type="transmembrane region" description="Helical" evidence="14">
    <location>
        <begin position="265"/>
        <end position="282"/>
    </location>
</feature>
<gene>
    <name evidence="16" type="primary">mprF</name>
    <name evidence="16" type="ORF">HJ536_18110</name>
</gene>
<evidence type="ECO:0000256" key="11">
    <source>
        <dbReference type="ARBA" id="ARBA00023251"/>
    </source>
</evidence>
<name>A0A850Q803_9RHOB</name>
<feature type="transmembrane region" description="Helical" evidence="14">
    <location>
        <begin position="372"/>
        <end position="397"/>
    </location>
</feature>
<comment type="similarity">
    <text evidence="2">Belongs to the LPG synthase family.</text>
</comment>
<evidence type="ECO:0000256" key="12">
    <source>
        <dbReference type="ARBA" id="ARBA00031899"/>
    </source>
</evidence>
<evidence type="ECO:0000259" key="15">
    <source>
        <dbReference type="Pfam" id="PF09924"/>
    </source>
</evidence>
<feature type="transmembrane region" description="Helical" evidence="14">
    <location>
        <begin position="240"/>
        <end position="258"/>
    </location>
</feature>
<dbReference type="GO" id="GO:0006629">
    <property type="term" value="P:lipid metabolic process"/>
    <property type="evidence" value="ECO:0007669"/>
    <property type="project" value="UniProtKB-KW"/>
</dbReference>
<dbReference type="InterPro" id="IPR022791">
    <property type="entry name" value="L-PG_synthase/AglD"/>
</dbReference>
<feature type="transmembrane region" description="Helical" evidence="14">
    <location>
        <begin position="132"/>
        <end position="160"/>
    </location>
</feature>
<evidence type="ECO:0000256" key="13">
    <source>
        <dbReference type="ARBA" id="ARBA00047540"/>
    </source>
</evidence>
<dbReference type="AlphaFoldDB" id="A0A850Q803"/>
<keyword evidence="10 14" id="KW-0472">Membrane</keyword>
<dbReference type="Pfam" id="PF09924">
    <property type="entry name" value="LPG_synthase_C"/>
    <property type="match status" value="1"/>
</dbReference>
<feature type="transmembrane region" description="Helical" evidence="14">
    <location>
        <begin position="505"/>
        <end position="525"/>
    </location>
</feature>
<keyword evidence="9" id="KW-0443">Lipid metabolism</keyword>
<organism evidence="16 17">
    <name type="scientific">Donghicola mangrovi</name>
    <dbReference type="NCBI Taxonomy" id="2729614"/>
    <lineage>
        <taxon>Bacteria</taxon>
        <taxon>Pseudomonadati</taxon>
        <taxon>Pseudomonadota</taxon>
        <taxon>Alphaproteobacteria</taxon>
        <taxon>Rhodobacterales</taxon>
        <taxon>Roseobacteraceae</taxon>
        <taxon>Donghicola</taxon>
    </lineage>
</organism>
<evidence type="ECO:0000256" key="10">
    <source>
        <dbReference type="ARBA" id="ARBA00023136"/>
    </source>
</evidence>
<dbReference type="GO" id="GO:0005886">
    <property type="term" value="C:plasma membrane"/>
    <property type="evidence" value="ECO:0007669"/>
    <property type="project" value="UniProtKB-SubCell"/>
</dbReference>
<evidence type="ECO:0000313" key="17">
    <source>
        <dbReference type="Proteomes" id="UP000592216"/>
    </source>
</evidence>
<evidence type="ECO:0000256" key="8">
    <source>
        <dbReference type="ARBA" id="ARBA00022989"/>
    </source>
</evidence>
<comment type="caution">
    <text evidence="16">The sequence shown here is derived from an EMBL/GenBank/DDBJ whole genome shotgun (WGS) entry which is preliminary data.</text>
</comment>
<dbReference type="EC" id="2.3.2.3" evidence="3"/>
<keyword evidence="7 14" id="KW-0812">Transmembrane</keyword>
<evidence type="ECO:0000256" key="6">
    <source>
        <dbReference type="ARBA" id="ARBA00022679"/>
    </source>
</evidence>
<evidence type="ECO:0000256" key="5">
    <source>
        <dbReference type="ARBA" id="ARBA00022475"/>
    </source>
</evidence>
<dbReference type="GO" id="GO:0055091">
    <property type="term" value="P:phospholipid homeostasis"/>
    <property type="evidence" value="ECO:0007669"/>
    <property type="project" value="TreeGrafter"/>
</dbReference>
<evidence type="ECO:0000256" key="2">
    <source>
        <dbReference type="ARBA" id="ARBA00008627"/>
    </source>
</evidence>
<feature type="transmembrane region" description="Helical" evidence="14">
    <location>
        <begin position="212"/>
        <end position="234"/>
    </location>
</feature>
<dbReference type="PANTHER" id="PTHR34697:SF2">
    <property type="entry name" value="PHOSPHATIDYLGLYCEROL LYSYLTRANSFERASE"/>
    <property type="match status" value="1"/>
</dbReference>
<comment type="catalytic activity">
    <reaction evidence="13">
        <text>L-lysyl-tRNA(Lys) + a 1,2-diacyl-sn-glycero-3-phospho-(1'-sn-glycerol) = a 1,2-diacyl-sn-glycero-3-phospho-1'-(3'-O-L-lysyl)-sn-glycerol + tRNA(Lys)</text>
        <dbReference type="Rhea" id="RHEA:10668"/>
        <dbReference type="Rhea" id="RHEA-COMP:9696"/>
        <dbReference type="Rhea" id="RHEA-COMP:9697"/>
        <dbReference type="ChEBI" id="CHEBI:64716"/>
        <dbReference type="ChEBI" id="CHEBI:75792"/>
        <dbReference type="ChEBI" id="CHEBI:78442"/>
        <dbReference type="ChEBI" id="CHEBI:78529"/>
        <dbReference type="EC" id="2.3.2.3"/>
    </reaction>
</comment>
<evidence type="ECO:0000256" key="14">
    <source>
        <dbReference type="SAM" id="Phobius"/>
    </source>
</evidence>
<dbReference type="InterPro" id="IPR016181">
    <property type="entry name" value="Acyl_CoA_acyltransferase"/>
</dbReference>
<feature type="domain" description="Phosphatidylglycerol lysyltransferase C-terminal" evidence="15">
    <location>
        <begin position="550"/>
        <end position="836"/>
    </location>
</feature>
<dbReference type="GO" id="GO:0046677">
    <property type="term" value="P:response to antibiotic"/>
    <property type="evidence" value="ECO:0007669"/>
    <property type="project" value="UniProtKB-KW"/>
</dbReference>
<reference evidence="16 17" key="1">
    <citation type="submission" date="2020-04" db="EMBL/GenBank/DDBJ databases">
        <title>Donghicola sp., a member of the Rhodobacteraceae family isolated from mangrove forest in Thailand.</title>
        <authorList>
            <person name="Charoenyingcharoen P."/>
            <person name="Yukphan P."/>
        </authorList>
    </citation>
    <scope>NUCLEOTIDE SEQUENCE [LARGE SCALE GENOMIC DNA]</scope>
    <source>
        <strain evidence="16 17">B5-SW-15</strain>
    </source>
</reference>
<dbReference type="Proteomes" id="UP000592216">
    <property type="component" value="Unassembled WGS sequence"/>
</dbReference>